<proteinExistence type="predicted"/>
<name>A0A2H3K636_WOLCO</name>
<feature type="region of interest" description="Disordered" evidence="1">
    <location>
        <begin position="68"/>
        <end position="88"/>
    </location>
</feature>
<feature type="region of interest" description="Disordered" evidence="1">
    <location>
        <begin position="100"/>
        <end position="140"/>
    </location>
</feature>
<gene>
    <name evidence="2" type="ORF">WOLCODRAFT_153947</name>
</gene>
<protein>
    <submittedName>
        <fullName evidence="2">Uncharacterized protein</fullName>
    </submittedName>
</protein>
<sequence>MDVDGCNVDSWEEGARRNAGMMCGGYGKCAATDACGGRDVVGRPGVPAEGGACLKRAPRRTENAALLRTAGSSSFERRRRRAPTTGRAGCDAMCGMRCDASDRGREVDDGGSGDSTPTRRTQQQRHVRFGGDPGPKSESR</sequence>
<evidence type="ECO:0000256" key="1">
    <source>
        <dbReference type="SAM" id="MobiDB-lite"/>
    </source>
</evidence>
<organism evidence="2 3">
    <name type="scientific">Wolfiporia cocos (strain MD-104)</name>
    <name type="common">Brown rot fungus</name>
    <dbReference type="NCBI Taxonomy" id="742152"/>
    <lineage>
        <taxon>Eukaryota</taxon>
        <taxon>Fungi</taxon>
        <taxon>Dikarya</taxon>
        <taxon>Basidiomycota</taxon>
        <taxon>Agaricomycotina</taxon>
        <taxon>Agaricomycetes</taxon>
        <taxon>Polyporales</taxon>
        <taxon>Phaeolaceae</taxon>
        <taxon>Wolfiporia</taxon>
    </lineage>
</organism>
<evidence type="ECO:0000313" key="3">
    <source>
        <dbReference type="Proteomes" id="UP000218811"/>
    </source>
</evidence>
<evidence type="ECO:0000313" key="2">
    <source>
        <dbReference type="EMBL" id="PCH43897.1"/>
    </source>
</evidence>
<accession>A0A2H3K636</accession>
<keyword evidence="3" id="KW-1185">Reference proteome</keyword>
<dbReference type="Proteomes" id="UP000218811">
    <property type="component" value="Unassembled WGS sequence"/>
</dbReference>
<dbReference type="EMBL" id="KB468146">
    <property type="protein sequence ID" value="PCH43897.1"/>
    <property type="molecule type" value="Genomic_DNA"/>
</dbReference>
<reference evidence="2 3" key="1">
    <citation type="journal article" date="2012" name="Science">
        <title>The Paleozoic origin of enzymatic lignin decomposition reconstructed from 31 fungal genomes.</title>
        <authorList>
            <person name="Floudas D."/>
            <person name="Binder M."/>
            <person name="Riley R."/>
            <person name="Barry K."/>
            <person name="Blanchette R.A."/>
            <person name="Henrissat B."/>
            <person name="Martinez A.T."/>
            <person name="Otillar R."/>
            <person name="Spatafora J.W."/>
            <person name="Yadav J.S."/>
            <person name="Aerts A."/>
            <person name="Benoit I."/>
            <person name="Boyd A."/>
            <person name="Carlson A."/>
            <person name="Copeland A."/>
            <person name="Coutinho P.M."/>
            <person name="de Vries R.P."/>
            <person name="Ferreira P."/>
            <person name="Findley K."/>
            <person name="Foster B."/>
            <person name="Gaskell J."/>
            <person name="Glotzer D."/>
            <person name="Gorecki P."/>
            <person name="Heitman J."/>
            <person name="Hesse C."/>
            <person name="Hori C."/>
            <person name="Igarashi K."/>
            <person name="Jurgens J.A."/>
            <person name="Kallen N."/>
            <person name="Kersten P."/>
            <person name="Kohler A."/>
            <person name="Kuees U."/>
            <person name="Kumar T.K.A."/>
            <person name="Kuo A."/>
            <person name="LaButti K."/>
            <person name="Larrondo L.F."/>
            <person name="Lindquist E."/>
            <person name="Ling A."/>
            <person name="Lombard V."/>
            <person name="Lucas S."/>
            <person name="Lundell T."/>
            <person name="Martin R."/>
            <person name="McLaughlin D.J."/>
            <person name="Morgenstern I."/>
            <person name="Morin E."/>
            <person name="Murat C."/>
            <person name="Nagy L.G."/>
            <person name="Nolan M."/>
            <person name="Ohm R.A."/>
            <person name="Patyshakuliyeva A."/>
            <person name="Rokas A."/>
            <person name="Ruiz-Duenas F.J."/>
            <person name="Sabat G."/>
            <person name="Salamov A."/>
            <person name="Samejima M."/>
            <person name="Schmutz J."/>
            <person name="Slot J.C."/>
            <person name="St John F."/>
            <person name="Stenlid J."/>
            <person name="Sun H."/>
            <person name="Sun S."/>
            <person name="Syed K."/>
            <person name="Tsang A."/>
            <person name="Wiebenga A."/>
            <person name="Young D."/>
            <person name="Pisabarro A."/>
            <person name="Eastwood D.C."/>
            <person name="Martin F."/>
            <person name="Cullen D."/>
            <person name="Grigoriev I.V."/>
            <person name="Hibbett D.S."/>
        </authorList>
    </citation>
    <scope>NUCLEOTIDE SEQUENCE [LARGE SCALE GENOMIC DNA]</scope>
    <source>
        <strain evidence="2 3">MD-104</strain>
    </source>
</reference>
<dbReference type="AlphaFoldDB" id="A0A2H3K636"/>